<keyword evidence="2" id="KW-1185">Reference proteome</keyword>
<dbReference type="EMBL" id="CAJVPM010002515">
    <property type="protein sequence ID" value="CAG8487703.1"/>
    <property type="molecule type" value="Genomic_DNA"/>
</dbReference>
<name>A0ACA9KRQ6_9GLOM</name>
<feature type="non-terminal residue" evidence="1">
    <location>
        <position position="1"/>
    </location>
</feature>
<evidence type="ECO:0000313" key="2">
    <source>
        <dbReference type="Proteomes" id="UP000789860"/>
    </source>
</evidence>
<evidence type="ECO:0000313" key="1">
    <source>
        <dbReference type="EMBL" id="CAG8487703.1"/>
    </source>
</evidence>
<sequence length="163" mass="18719">NSTLFDPNIAESAHASVNREGTKLKLRTAIIKIEIHNQFSISKTNKDISIIQRKYNANKRRGKKITSIKNPKSKQRNAPIKKKAKTRIVSKNIEELSSNYAEGSKSVFSKEERELALKEKELDISIKEREDYFDSNEPKTSTDPIRKTIILGLRNGRLYMEQT</sequence>
<protein>
    <submittedName>
        <fullName evidence="1">11167_t:CDS:1</fullName>
    </submittedName>
</protein>
<proteinExistence type="predicted"/>
<dbReference type="Proteomes" id="UP000789860">
    <property type="component" value="Unassembled WGS sequence"/>
</dbReference>
<gene>
    <name evidence="1" type="ORF">SCALOS_LOCUS2699</name>
</gene>
<organism evidence="1 2">
    <name type="scientific">Scutellospora calospora</name>
    <dbReference type="NCBI Taxonomy" id="85575"/>
    <lineage>
        <taxon>Eukaryota</taxon>
        <taxon>Fungi</taxon>
        <taxon>Fungi incertae sedis</taxon>
        <taxon>Mucoromycota</taxon>
        <taxon>Glomeromycotina</taxon>
        <taxon>Glomeromycetes</taxon>
        <taxon>Diversisporales</taxon>
        <taxon>Gigasporaceae</taxon>
        <taxon>Scutellospora</taxon>
    </lineage>
</organism>
<accession>A0ACA9KRQ6</accession>
<comment type="caution">
    <text evidence="1">The sequence shown here is derived from an EMBL/GenBank/DDBJ whole genome shotgun (WGS) entry which is preliminary data.</text>
</comment>
<reference evidence="1" key="1">
    <citation type="submission" date="2021-06" db="EMBL/GenBank/DDBJ databases">
        <authorList>
            <person name="Kallberg Y."/>
            <person name="Tangrot J."/>
            <person name="Rosling A."/>
        </authorList>
    </citation>
    <scope>NUCLEOTIDE SEQUENCE</scope>
    <source>
        <strain evidence="1">AU212A</strain>
    </source>
</reference>